<feature type="non-terminal residue" evidence="7">
    <location>
        <position position="778"/>
    </location>
</feature>
<dbReference type="SMART" id="SM00710">
    <property type="entry name" value="PbH1"/>
    <property type="match status" value="9"/>
</dbReference>
<keyword evidence="4" id="KW-0812">Transmembrane</keyword>
<protein>
    <recommendedName>
        <fullName evidence="9">SH3b domain-containing protein</fullName>
    </recommendedName>
</protein>
<dbReference type="PANTHER" id="PTHR40088:SF2">
    <property type="entry name" value="SECRETED SUGAR HYDROLASE"/>
    <property type="match status" value="1"/>
</dbReference>
<dbReference type="Pfam" id="PF17957">
    <property type="entry name" value="Big_7"/>
    <property type="match status" value="1"/>
</dbReference>
<dbReference type="InterPro" id="IPR013783">
    <property type="entry name" value="Ig-like_fold"/>
</dbReference>
<feature type="domain" description="Right handed beta helix" evidence="5">
    <location>
        <begin position="281"/>
        <end position="416"/>
    </location>
</feature>
<dbReference type="Gene3D" id="2.30.30.40">
    <property type="entry name" value="SH3 Domains"/>
    <property type="match status" value="1"/>
</dbReference>
<dbReference type="Pfam" id="PF22842">
    <property type="entry name" value="Pel9A-like_beta_helix"/>
    <property type="match status" value="1"/>
</dbReference>
<evidence type="ECO:0000313" key="8">
    <source>
        <dbReference type="Proteomes" id="UP000178787"/>
    </source>
</evidence>
<evidence type="ECO:0008006" key="9">
    <source>
        <dbReference type="Google" id="ProtNLM"/>
    </source>
</evidence>
<dbReference type="InterPro" id="IPR039448">
    <property type="entry name" value="Beta_helix"/>
</dbReference>
<comment type="caution">
    <text evidence="7">The sequence shown here is derived from an EMBL/GenBank/DDBJ whole genome shotgun (WGS) entry which is preliminary data.</text>
</comment>
<feature type="domain" description="Pel9A-like right handed beta-helix region" evidence="6">
    <location>
        <begin position="81"/>
        <end position="125"/>
    </location>
</feature>
<proteinExistence type="predicted"/>
<keyword evidence="4" id="KW-0472">Membrane</keyword>
<feature type="transmembrane region" description="Helical" evidence="4">
    <location>
        <begin position="49"/>
        <end position="67"/>
    </location>
</feature>
<dbReference type="STRING" id="1802000.A3A94_01985"/>
<dbReference type="GO" id="GO:0005576">
    <property type="term" value="C:extracellular region"/>
    <property type="evidence" value="ECO:0007669"/>
    <property type="project" value="UniProtKB-SubCell"/>
</dbReference>
<gene>
    <name evidence="7" type="ORF">A3A94_01985</name>
</gene>
<dbReference type="EMBL" id="MHNE01000008">
    <property type="protein sequence ID" value="OGZ38787.1"/>
    <property type="molecule type" value="Genomic_DNA"/>
</dbReference>
<evidence type="ECO:0000259" key="6">
    <source>
        <dbReference type="Pfam" id="PF22842"/>
    </source>
</evidence>
<dbReference type="GO" id="GO:0016837">
    <property type="term" value="F:carbon-oxygen lyase activity, acting on polysaccharides"/>
    <property type="evidence" value="ECO:0007669"/>
    <property type="project" value="TreeGrafter"/>
</dbReference>
<organism evidence="7 8">
    <name type="scientific">Candidatus Portnoybacteria bacterium RIFCSPLOWO2_01_FULL_43_11</name>
    <dbReference type="NCBI Taxonomy" id="1802000"/>
    <lineage>
        <taxon>Bacteria</taxon>
        <taxon>Candidatus Portnoyibacteriota</taxon>
    </lineage>
</organism>
<accession>A0A1G2FLT9</accession>
<evidence type="ECO:0000256" key="2">
    <source>
        <dbReference type="ARBA" id="ARBA00022525"/>
    </source>
</evidence>
<dbReference type="Proteomes" id="UP000178787">
    <property type="component" value="Unassembled WGS sequence"/>
</dbReference>
<name>A0A1G2FLT9_9BACT</name>
<dbReference type="SUPFAM" id="SSF51126">
    <property type="entry name" value="Pectin lyase-like"/>
    <property type="match status" value="1"/>
</dbReference>
<dbReference type="Gene3D" id="2.60.40.10">
    <property type="entry name" value="Immunoglobulins"/>
    <property type="match status" value="1"/>
</dbReference>
<reference evidence="7 8" key="1">
    <citation type="journal article" date="2016" name="Nat. Commun.">
        <title>Thousands of microbial genomes shed light on interconnected biogeochemical processes in an aquifer system.</title>
        <authorList>
            <person name="Anantharaman K."/>
            <person name="Brown C.T."/>
            <person name="Hug L.A."/>
            <person name="Sharon I."/>
            <person name="Castelle C.J."/>
            <person name="Probst A.J."/>
            <person name="Thomas B.C."/>
            <person name="Singh A."/>
            <person name="Wilkins M.J."/>
            <person name="Karaoz U."/>
            <person name="Brodie E.L."/>
            <person name="Williams K.H."/>
            <person name="Hubbard S.S."/>
            <person name="Banfield J.F."/>
        </authorList>
    </citation>
    <scope>NUCLEOTIDE SEQUENCE [LARGE SCALE GENOMIC DNA]</scope>
</reference>
<dbReference type="Gene3D" id="2.160.20.10">
    <property type="entry name" value="Single-stranded right-handed beta-helix, Pectin lyase-like"/>
    <property type="match status" value="2"/>
</dbReference>
<dbReference type="InterPro" id="IPR012334">
    <property type="entry name" value="Pectin_lyas_fold"/>
</dbReference>
<evidence type="ECO:0000256" key="1">
    <source>
        <dbReference type="ARBA" id="ARBA00004613"/>
    </source>
</evidence>
<evidence type="ECO:0000256" key="4">
    <source>
        <dbReference type="SAM" id="Phobius"/>
    </source>
</evidence>
<keyword evidence="3" id="KW-0732">Signal</keyword>
<sequence length="778" mass="82760">MSNNLSNQPKDSSINKSNHQVESLIERTFNSFKKNYTLIKKTRVRSWKAYLIIGLIAGIIVGIVLVANRSLKIEESEAGGITYYVSPTGSDTNPGTQSQPFKTIQKAVNLMNPGDTTIVKGGTYNKGFIVGIGEGASAKSGTAAKPITVKAATGETVIITNENPFIISDYLPDKPRSAIVRFEGRSFWTMDGLNFLFASPTQPSGLSTIWLRNGEGYAIKNGSFDGNENGKGTHVVQVGAMVSNVLVENNTFERFPADYDIYGVAIGSFAGDPKSSSTYGSMNNVTVRGNTFNGLGGDGVQAWGGEDIIIENNKFSRFYTDPMEENAVDIKRANRVTIRNNIMGGYQPKSSGGGPAIIIHNFADNVTVDGNIIYDSWMGISLDRGNFTEVQGDSTFENIKIIRNVIFNTKKMGISGDSTGAGMRVWYPNVNGLLIAHNVFAHTEGPGMIILRSLLSFQGVEIKNNIFYANNEYAINFLSDAATYVTVGTNDFFKSSGEQLKWGGIIGNLSQFKSSTGQAGNSINSNPIFVNPTIDPGLADYHLQAGSPAINIGQIINGINQTISGSAPDLGAFEYGAPSDTEAPSISITSPANGSTVSGTITISASASDNVGVAGVQFKLDGANLGAEDTISPYLISWNTTMATNGSHTLTATARDAAGNQTTSAGITVTVNNVVSTKFSINDRVRVSSGPLNVRSTPSTSGTLLGTQPLGALGTVIGGLTFADGYNWWQINFDNAPDGWAVENWMEKYSTDATSPTISSILSSSITSNSSIITWITN</sequence>
<keyword evidence="4" id="KW-1133">Transmembrane helix</keyword>
<dbReference type="Pfam" id="PF13229">
    <property type="entry name" value="Beta_helix"/>
    <property type="match status" value="1"/>
</dbReference>
<comment type="subcellular location">
    <subcellularLocation>
        <location evidence="1">Secreted</location>
    </subcellularLocation>
</comment>
<evidence type="ECO:0000259" key="5">
    <source>
        <dbReference type="Pfam" id="PF13229"/>
    </source>
</evidence>
<dbReference type="InterPro" id="IPR011050">
    <property type="entry name" value="Pectin_lyase_fold/virulence"/>
</dbReference>
<evidence type="ECO:0000256" key="3">
    <source>
        <dbReference type="ARBA" id="ARBA00022729"/>
    </source>
</evidence>
<keyword evidence="2" id="KW-0964">Secreted</keyword>
<dbReference type="InterPro" id="IPR052052">
    <property type="entry name" value="Polysaccharide_Lyase_9"/>
</dbReference>
<dbReference type="InterPro" id="IPR006626">
    <property type="entry name" value="PbH1"/>
</dbReference>
<dbReference type="AlphaFoldDB" id="A0A1G2FLT9"/>
<dbReference type="PANTHER" id="PTHR40088">
    <property type="entry name" value="PECTATE LYASE (EUROFUNG)"/>
    <property type="match status" value="1"/>
</dbReference>
<dbReference type="InterPro" id="IPR053868">
    <property type="entry name" value="Pel9A-like_beta_helix"/>
</dbReference>
<evidence type="ECO:0000313" key="7">
    <source>
        <dbReference type="EMBL" id="OGZ38787.1"/>
    </source>
</evidence>